<reference evidence="2" key="1">
    <citation type="journal article" date="2019" name="Int. J. Syst. Evol. Microbiol.">
        <title>The Global Catalogue of Microorganisms (GCM) 10K type strain sequencing project: providing services to taxonomists for standard genome sequencing and annotation.</title>
        <authorList>
            <consortium name="The Broad Institute Genomics Platform"/>
            <consortium name="The Broad Institute Genome Sequencing Center for Infectious Disease"/>
            <person name="Wu L."/>
            <person name="Ma J."/>
        </authorList>
    </citation>
    <scope>NUCLEOTIDE SEQUENCE [LARGE SCALE GENOMIC DNA]</scope>
    <source>
        <strain evidence="2">JCM 18657</strain>
    </source>
</reference>
<evidence type="ECO:0000313" key="2">
    <source>
        <dbReference type="Proteomes" id="UP001596528"/>
    </source>
</evidence>
<dbReference type="Pfam" id="PF11256">
    <property type="entry name" value="SAV0927-like"/>
    <property type="match status" value="1"/>
</dbReference>
<proteinExistence type="predicted"/>
<dbReference type="EMBL" id="JBHTGQ010000023">
    <property type="protein sequence ID" value="MFC7750392.1"/>
    <property type="molecule type" value="Genomic_DNA"/>
</dbReference>
<dbReference type="RefSeq" id="WP_138787996.1">
    <property type="nucleotide sequence ID" value="NZ_JBHTGQ010000023.1"/>
</dbReference>
<protein>
    <submittedName>
        <fullName evidence="1">SAV0927 family protein</fullName>
    </submittedName>
</protein>
<dbReference type="Proteomes" id="UP001596528">
    <property type="component" value="Unassembled WGS sequence"/>
</dbReference>
<comment type="caution">
    <text evidence="1">The sequence shown here is derived from an EMBL/GenBank/DDBJ whole genome shotgun (WGS) entry which is preliminary data.</text>
</comment>
<dbReference type="InterPro" id="IPR021415">
    <property type="entry name" value="SAV0927-like"/>
</dbReference>
<name>A0ABW2V702_9BACL</name>
<keyword evidence="2" id="KW-1185">Reference proteome</keyword>
<accession>A0ABW2V702</accession>
<gene>
    <name evidence="1" type="ORF">ACFQWB_10705</name>
</gene>
<sequence>MFEKIYDSVEQAQVQYIGYISDASKYDFAIVFSSHFFGKPLVVCLQTNRASILGTDDLDDLPHLLKLFDIKDLEEGKELADLLRRRMPEPHFDDPY</sequence>
<evidence type="ECO:0000313" key="1">
    <source>
        <dbReference type="EMBL" id="MFC7750392.1"/>
    </source>
</evidence>
<organism evidence="1 2">
    <name type="scientific">Paenibacillus thermoaerophilus</name>
    <dbReference type="NCBI Taxonomy" id="1215385"/>
    <lineage>
        <taxon>Bacteria</taxon>
        <taxon>Bacillati</taxon>
        <taxon>Bacillota</taxon>
        <taxon>Bacilli</taxon>
        <taxon>Bacillales</taxon>
        <taxon>Paenibacillaceae</taxon>
        <taxon>Paenibacillus</taxon>
    </lineage>
</organism>